<feature type="transmembrane region" description="Helical" evidence="1">
    <location>
        <begin position="253"/>
        <end position="272"/>
    </location>
</feature>
<feature type="transmembrane region" description="Helical" evidence="1">
    <location>
        <begin position="310"/>
        <end position="330"/>
    </location>
</feature>
<reference evidence="4" key="1">
    <citation type="submission" date="2025-08" db="UniProtKB">
        <authorList>
            <consortium name="RefSeq"/>
        </authorList>
    </citation>
    <scope>IDENTIFICATION</scope>
    <source>
        <tissue evidence="4">Gonad</tissue>
    </source>
</reference>
<gene>
    <name evidence="4" type="primary">LOC109479301</name>
</gene>
<feature type="transmembrane region" description="Helical" evidence="1">
    <location>
        <begin position="32"/>
        <end position="53"/>
    </location>
</feature>
<feature type="transmembrane region" description="Helical" evidence="1">
    <location>
        <begin position="131"/>
        <end position="148"/>
    </location>
</feature>
<evidence type="ECO:0000259" key="2">
    <source>
        <dbReference type="Pfam" id="PF00892"/>
    </source>
</evidence>
<dbReference type="InterPro" id="IPR037185">
    <property type="entry name" value="EmrE-like"/>
</dbReference>
<keyword evidence="1" id="KW-0812">Transmembrane</keyword>
<evidence type="ECO:0000313" key="3">
    <source>
        <dbReference type="Proteomes" id="UP000515135"/>
    </source>
</evidence>
<dbReference type="InterPro" id="IPR000620">
    <property type="entry name" value="EamA_dom"/>
</dbReference>
<accession>A0A6P5A4W7</accession>
<dbReference type="OrthoDB" id="9983525at2759"/>
<dbReference type="Gene3D" id="1.10.3730.20">
    <property type="match status" value="1"/>
</dbReference>
<dbReference type="SUPFAM" id="SSF103481">
    <property type="entry name" value="Multidrug resistance efflux transporter EmrE"/>
    <property type="match status" value="1"/>
</dbReference>
<feature type="transmembrane region" description="Helical" evidence="1">
    <location>
        <begin position="155"/>
        <end position="174"/>
    </location>
</feature>
<dbReference type="PANTHER" id="PTHR22911">
    <property type="entry name" value="ACYL-MALONYL CONDENSING ENZYME-RELATED"/>
    <property type="match status" value="1"/>
</dbReference>
<feature type="transmembrane region" description="Helical" evidence="1">
    <location>
        <begin position="284"/>
        <end position="304"/>
    </location>
</feature>
<dbReference type="GO" id="GO:0016020">
    <property type="term" value="C:membrane"/>
    <property type="evidence" value="ECO:0007669"/>
    <property type="project" value="InterPro"/>
</dbReference>
<feature type="transmembrane region" description="Helical" evidence="1">
    <location>
        <begin position="222"/>
        <end position="241"/>
    </location>
</feature>
<evidence type="ECO:0000313" key="4">
    <source>
        <dbReference type="RefSeq" id="XP_019636816.1"/>
    </source>
</evidence>
<dbReference type="Proteomes" id="UP000515135">
    <property type="component" value="Unplaced"/>
</dbReference>
<dbReference type="Pfam" id="PF00892">
    <property type="entry name" value="EamA"/>
    <property type="match status" value="1"/>
</dbReference>
<keyword evidence="3" id="KW-1185">Reference proteome</keyword>
<name>A0A6P5A4W7_BRABE</name>
<proteinExistence type="predicted"/>
<keyword evidence="1" id="KW-1133">Transmembrane helix</keyword>
<feature type="transmembrane region" description="Helical" evidence="1">
    <location>
        <begin position="189"/>
        <end position="210"/>
    </location>
</feature>
<feature type="transmembrane region" description="Helical" evidence="1">
    <location>
        <begin position="99"/>
        <end position="119"/>
    </location>
</feature>
<dbReference type="GeneID" id="109479301"/>
<dbReference type="AlphaFoldDB" id="A0A6P5A4W7"/>
<sequence>MARRSDDGEFETLFQNGDPEDRRKDLNWRLWIKNYLGVTACLASGIFTGLVPATFRYVQDRGYTAFQLNFFSDLLLISVVLCVAVYNKTNLIPTSYNQALCLVFEGVGRFFALLCLFSAYRYLPPANADTVINPGKIVFVAILSCLFLQEIPTPVTMFGSLWCIAGVALIGYSGMTKEVPATTVDSENVALGMTLAIVAGLITSMLTVNIKGLLSSGTTRTMILTYAYSISTVLAGAATTFTSKTWILEPTAAAVLCAGLLGQFGGTVLLYVGLKLVEVNAATALRQVDVFSAFGLQWAIIGFVPTIFDGFGLTCIFIGTFSIVIWEALVSRKKEKHVRFMKELEFIQIPTHPDDDLS</sequence>
<feature type="domain" description="EamA" evidence="2">
    <location>
        <begin position="36"/>
        <end position="171"/>
    </location>
</feature>
<feature type="transmembrane region" description="Helical" evidence="1">
    <location>
        <begin position="65"/>
        <end position="87"/>
    </location>
</feature>
<dbReference type="PANTHER" id="PTHR22911:SF137">
    <property type="entry name" value="SOLUTE CARRIER FAMILY 35 MEMBER G2-RELATED"/>
    <property type="match status" value="1"/>
</dbReference>
<evidence type="ECO:0000256" key="1">
    <source>
        <dbReference type="SAM" id="Phobius"/>
    </source>
</evidence>
<protein>
    <submittedName>
        <fullName evidence="4">Solute carrier family 35 member G2-like</fullName>
    </submittedName>
</protein>
<dbReference type="RefSeq" id="XP_019636816.1">
    <property type="nucleotide sequence ID" value="XM_019781257.1"/>
</dbReference>
<organism evidence="3 4">
    <name type="scientific">Branchiostoma belcheri</name>
    <name type="common">Amphioxus</name>
    <dbReference type="NCBI Taxonomy" id="7741"/>
    <lineage>
        <taxon>Eukaryota</taxon>
        <taxon>Metazoa</taxon>
        <taxon>Chordata</taxon>
        <taxon>Cephalochordata</taxon>
        <taxon>Leptocardii</taxon>
        <taxon>Amphioxiformes</taxon>
        <taxon>Branchiostomatidae</taxon>
        <taxon>Branchiostoma</taxon>
    </lineage>
</organism>
<keyword evidence="1" id="KW-0472">Membrane</keyword>
<dbReference type="KEGG" id="bbel:109479301"/>